<dbReference type="EnsemblMetazoa" id="AEPI011349-RA">
    <property type="protein sequence ID" value="AEPI011349-PA"/>
    <property type="gene ID" value="AEPI011349"/>
</dbReference>
<proteinExistence type="inferred from homology"/>
<dbReference type="STRING" id="199890.A0A182PWL2"/>
<dbReference type="Pfam" id="PF00352">
    <property type="entry name" value="TBP"/>
    <property type="match status" value="1"/>
</dbReference>
<keyword evidence="2" id="KW-0238">DNA-binding</keyword>
<dbReference type="InterPro" id="IPR000814">
    <property type="entry name" value="TBP"/>
</dbReference>
<reference evidence="4" key="2">
    <citation type="submission" date="2020-05" db="UniProtKB">
        <authorList>
            <consortium name="EnsemblMetazoa"/>
        </authorList>
    </citation>
    <scope>IDENTIFICATION</scope>
    <source>
        <strain evidence="4">Epiroticus2</strain>
    </source>
</reference>
<name>A0A182PWL2_9DIPT</name>
<evidence type="ECO:0000256" key="1">
    <source>
        <dbReference type="ARBA" id="ARBA00005560"/>
    </source>
</evidence>
<dbReference type="SUPFAM" id="SSF55945">
    <property type="entry name" value="TATA-box binding protein-like"/>
    <property type="match status" value="1"/>
</dbReference>
<evidence type="ECO:0000313" key="5">
    <source>
        <dbReference type="Proteomes" id="UP000075885"/>
    </source>
</evidence>
<reference evidence="5" key="1">
    <citation type="submission" date="2013-03" db="EMBL/GenBank/DDBJ databases">
        <title>The Genome Sequence of Anopheles epiroticus epiroticus2.</title>
        <authorList>
            <consortium name="The Broad Institute Genomics Platform"/>
            <person name="Neafsey D.E."/>
            <person name="Howell P."/>
            <person name="Walker B."/>
            <person name="Young S.K."/>
            <person name="Zeng Q."/>
            <person name="Gargeya S."/>
            <person name="Fitzgerald M."/>
            <person name="Haas B."/>
            <person name="Abouelleil A."/>
            <person name="Allen A.W."/>
            <person name="Alvarado L."/>
            <person name="Arachchi H.M."/>
            <person name="Berlin A.M."/>
            <person name="Chapman S.B."/>
            <person name="Gainer-Dewar J."/>
            <person name="Goldberg J."/>
            <person name="Griggs A."/>
            <person name="Gujja S."/>
            <person name="Hansen M."/>
            <person name="Howarth C."/>
            <person name="Imamovic A."/>
            <person name="Ireland A."/>
            <person name="Larimer J."/>
            <person name="McCowan C."/>
            <person name="Murphy C."/>
            <person name="Pearson M."/>
            <person name="Poon T.W."/>
            <person name="Priest M."/>
            <person name="Roberts A."/>
            <person name="Saif S."/>
            <person name="Shea T."/>
            <person name="Sisk P."/>
            <person name="Sykes S."/>
            <person name="Wortman J."/>
            <person name="Nusbaum C."/>
            <person name="Birren B."/>
        </authorList>
    </citation>
    <scope>NUCLEOTIDE SEQUENCE [LARGE SCALE GENOMIC DNA]</scope>
    <source>
        <strain evidence="5">Epiroticus2</strain>
    </source>
</reference>
<keyword evidence="5" id="KW-1185">Reference proteome</keyword>
<dbReference type="GO" id="GO:0006352">
    <property type="term" value="P:DNA-templated transcription initiation"/>
    <property type="evidence" value="ECO:0007669"/>
    <property type="project" value="InterPro"/>
</dbReference>
<sequence>SLHRIGVPIGKDHLLRGENRIQLAVYNAKFLKFKVQSLTGKLNLRFPIDLKDLYKVHAQFCSYDLEKFIGNVYKMLVLRGANNVKELHESLKIMYPILQHLRKI</sequence>
<dbReference type="Proteomes" id="UP000075885">
    <property type="component" value="Unassembled WGS sequence"/>
</dbReference>
<dbReference type="VEuPathDB" id="VectorBase:AEPI011349"/>
<dbReference type="GO" id="GO:0003677">
    <property type="term" value="F:DNA binding"/>
    <property type="evidence" value="ECO:0007669"/>
    <property type="project" value="UniProtKB-KW"/>
</dbReference>
<keyword evidence="3" id="KW-0804">Transcription</keyword>
<dbReference type="InterPro" id="IPR012295">
    <property type="entry name" value="TBP_dom_sf"/>
</dbReference>
<accession>A0A182PWL2</accession>
<dbReference type="AlphaFoldDB" id="A0A182PWL2"/>
<evidence type="ECO:0000256" key="2">
    <source>
        <dbReference type="ARBA" id="ARBA00023125"/>
    </source>
</evidence>
<evidence type="ECO:0000256" key="3">
    <source>
        <dbReference type="ARBA" id="ARBA00023163"/>
    </source>
</evidence>
<evidence type="ECO:0000313" key="4">
    <source>
        <dbReference type="EnsemblMetazoa" id="AEPI011349-PA"/>
    </source>
</evidence>
<organism evidence="4 5">
    <name type="scientific">Anopheles epiroticus</name>
    <dbReference type="NCBI Taxonomy" id="199890"/>
    <lineage>
        <taxon>Eukaryota</taxon>
        <taxon>Metazoa</taxon>
        <taxon>Ecdysozoa</taxon>
        <taxon>Arthropoda</taxon>
        <taxon>Hexapoda</taxon>
        <taxon>Insecta</taxon>
        <taxon>Pterygota</taxon>
        <taxon>Neoptera</taxon>
        <taxon>Endopterygota</taxon>
        <taxon>Diptera</taxon>
        <taxon>Nematocera</taxon>
        <taxon>Culicoidea</taxon>
        <taxon>Culicidae</taxon>
        <taxon>Anophelinae</taxon>
        <taxon>Anopheles</taxon>
    </lineage>
</organism>
<dbReference type="PANTHER" id="PTHR10126">
    <property type="entry name" value="TATA-BOX BINDING PROTEIN"/>
    <property type="match status" value="1"/>
</dbReference>
<dbReference type="Gene3D" id="3.30.310.10">
    <property type="entry name" value="TATA-Binding Protein"/>
    <property type="match status" value="2"/>
</dbReference>
<protein>
    <submittedName>
        <fullName evidence="4">Uncharacterized protein</fullName>
    </submittedName>
</protein>
<comment type="similarity">
    <text evidence="1">Belongs to the TBP family.</text>
</comment>